<dbReference type="RefSeq" id="WP_275631300.1">
    <property type="nucleotide sequence ID" value="NZ_JARGYD010000001.1"/>
</dbReference>
<dbReference type="SUPFAM" id="SSF51316">
    <property type="entry name" value="Mss4-like"/>
    <property type="match status" value="1"/>
</dbReference>
<dbReference type="PROSITE" id="PS51891">
    <property type="entry name" value="CENP_V_GFA"/>
    <property type="match status" value="1"/>
</dbReference>
<comment type="caution">
    <text evidence="6">The sequence shown here is derived from an EMBL/GenBank/DDBJ whole genome shotgun (WGS) entry which is preliminary data.</text>
</comment>
<dbReference type="InterPro" id="IPR011057">
    <property type="entry name" value="Mss4-like_sf"/>
</dbReference>
<comment type="similarity">
    <text evidence="1">Belongs to the Gfa family.</text>
</comment>
<evidence type="ECO:0000259" key="5">
    <source>
        <dbReference type="PROSITE" id="PS51891"/>
    </source>
</evidence>
<sequence length="151" mass="16277">MPEITLPATGRCQCGALTFEITAPPFATSACHCRDCQRMTGSAFSLTVMTPAEGFRVTGGEAVRGGLGTGHRHMHCAKCLSWVFTQPQGVDFLVNVRTPMLDAPPTEVPFMETKLSDAMPFARLGAPHGFDDFPTGDDIPGLIEDYAKTRN</sequence>
<evidence type="ECO:0000256" key="4">
    <source>
        <dbReference type="ARBA" id="ARBA00023239"/>
    </source>
</evidence>
<proteinExistence type="inferred from homology"/>
<evidence type="ECO:0000256" key="1">
    <source>
        <dbReference type="ARBA" id="ARBA00005495"/>
    </source>
</evidence>
<gene>
    <name evidence="6" type="ORF">ACFOGP_15060</name>
</gene>
<dbReference type="PANTHER" id="PTHR33337:SF40">
    <property type="entry name" value="CENP-V_GFA DOMAIN-CONTAINING PROTEIN-RELATED"/>
    <property type="match status" value="1"/>
</dbReference>
<reference evidence="7" key="1">
    <citation type="journal article" date="2019" name="Int. J. Syst. Evol. Microbiol.">
        <title>The Global Catalogue of Microorganisms (GCM) 10K type strain sequencing project: providing services to taxonomists for standard genome sequencing and annotation.</title>
        <authorList>
            <consortium name="The Broad Institute Genomics Platform"/>
            <consortium name="The Broad Institute Genome Sequencing Center for Infectious Disease"/>
            <person name="Wu L."/>
            <person name="Ma J."/>
        </authorList>
    </citation>
    <scope>NUCLEOTIDE SEQUENCE [LARGE SCALE GENOMIC DNA]</scope>
    <source>
        <strain evidence="7">KCTC 52366</strain>
    </source>
</reference>
<protein>
    <submittedName>
        <fullName evidence="6">GFA family protein</fullName>
    </submittedName>
</protein>
<accession>A0ABV7GW83</accession>
<organism evidence="6 7">
    <name type="scientific">Psychromarinibacter halotolerans</name>
    <dbReference type="NCBI Taxonomy" id="1775175"/>
    <lineage>
        <taxon>Bacteria</taxon>
        <taxon>Pseudomonadati</taxon>
        <taxon>Pseudomonadota</taxon>
        <taxon>Alphaproteobacteria</taxon>
        <taxon>Rhodobacterales</taxon>
        <taxon>Paracoccaceae</taxon>
        <taxon>Psychromarinibacter</taxon>
    </lineage>
</organism>
<keyword evidence="4" id="KW-0456">Lyase</keyword>
<evidence type="ECO:0000313" key="7">
    <source>
        <dbReference type="Proteomes" id="UP001595632"/>
    </source>
</evidence>
<evidence type="ECO:0000313" key="6">
    <source>
        <dbReference type="EMBL" id="MFC3144037.1"/>
    </source>
</evidence>
<dbReference type="EMBL" id="JBHRTB010000010">
    <property type="protein sequence ID" value="MFC3144037.1"/>
    <property type="molecule type" value="Genomic_DNA"/>
</dbReference>
<dbReference type="PANTHER" id="PTHR33337">
    <property type="entry name" value="GFA DOMAIN-CONTAINING PROTEIN"/>
    <property type="match status" value="1"/>
</dbReference>
<evidence type="ECO:0000256" key="3">
    <source>
        <dbReference type="ARBA" id="ARBA00022833"/>
    </source>
</evidence>
<feature type="domain" description="CENP-V/GFA" evidence="5">
    <location>
        <begin position="8"/>
        <end position="122"/>
    </location>
</feature>
<evidence type="ECO:0000256" key="2">
    <source>
        <dbReference type="ARBA" id="ARBA00022723"/>
    </source>
</evidence>
<keyword evidence="2" id="KW-0479">Metal-binding</keyword>
<keyword evidence="3" id="KW-0862">Zinc</keyword>
<dbReference type="Pfam" id="PF04828">
    <property type="entry name" value="GFA"/>
    <property type="match status" value="1"/>
</dbReference>
<dbReference type="Proteomes" id="UP001595632">
    <property type="component" value="Unassembled WGS sequence"/>
</dbReference>
<dbReference type="InterPro" id="IPR006913">
    <property type="entry name" value="CENP-V/GFA"/>
</dbReference>
<keyword evidence="7" id="KW-1185">Reference proteome</keyword>
<name>A0ABV7GW83_9RHOB</name>
<dbReference type="Gene3D" id="3.90.1590.10">
    <property type="entry name" value="glutathione-dependent formaldehyde- activating enzyme (gfa)"/>
    <property type="match status" value="1"/>
</dbReference>